<evidence type="ECO:0008006" key="3">
    <source>
        <dbReference type="Google" id="ProtNLM"/>
    </source>
</evidence>
<proteinExistence type="predicted"/>
<dbReference type="EMBL" id="BNCH01000001">
    <property type="protein sequence ID" value="GHE87181.1"/>
    <property type="molecule type" value="Genomic_DNA"/>
</dbReference>
<organism evidence="1 2">
    <name type="scientific">Aliiroseovarius zhejiangensis</name>
    <dbReference type="NCBI Taxonomy" id="1632025"/>
    <lineage>
        <taxon>Bacteria</taxon>
        <taxon>Pseudomonadati</taxon>
        <taxon>Pseudomonadota</taxon>
        <taxon>Alphaproteobacteria</taxon>
        <taxon>Rhodobacterales</taxon>
        <taxon>Paracoccaceae</taxon>
        <taxon>Aliiroseovarius</taxon>
    </lineage>
</organism>
<comment type="caution">
    <text evidence="1">The sequence shown here is derived from an EMBL/GenBank/DDBJ whole genome shotgun (WGS) entry which is preliminary data.</text>
</comment>
<protein>
    <recommendedName>
        <fullName evidence="3">Transposase</fullName>
    </recommendedName>
</protein>
<name>A0ABQ3IPN5_9RHOB</name>
<sequence length="69" mass="7615">MAKQRLRDLKIAKCFDQSKYTLLNWRVAKFRLSGCPVARPGSADPPPWGGAIAPPRGSLRPFAQSFASQ</sequence>
<gene>
    <name evidence="1" type="ORF">GCM10016455_03720</name>
</gene>
<keyword evidence="2" id="KW-1185">Reference proteome</keyword>
<evidence type="ECO:0000313" key="2">
    <source>
        <dbReference type="Proteomes" id="UP000609802"/>
    </source>
</evidence>
<dbReference type="Proteomes" id="UP000609802">
    <property type="component" value="Unassembled WGS sequence"/>
</dbReference>
<accession>A0ABQ3IPN5</accession>
<reference evidence="2" key="1">
    <citation type="journal article" date="2019" name="Int. J. Syst. Evol. Microbiol.">
        <title>The Global Catalogue of Microorganisms (GCM) 10K type strain sequencing project: providing services to taxonomists for standard genome sequencing and annotation.</title>
        <authorList>
            <consortium name="The Broad Institute Genomics Platform"/>
            <consortium name="The Broad Institute Genome Sequencing Center for Infectious Disease"/>
            <person name="Wu L."/>
            <person name="Ma J."/>
        </authorList>
    </citation>
    <scope>NUCLEOTIDE SEQUENCE [LARGE SCALE GENOMIC DNA]</scope>
    <source>
        <strain evidence="2">KCTC 42443</strain>
    </source>
</reference>
<evidence type="ECO:0000313" key="1">
    <source>
        <dbReference type="EMBL" id="GHE87181.1"/>
    </source>
</evidence>